<accession>A0A1H5VUA4</accession>
<gene>
    <name evidence="2" type="ORF">SAMN05216537_112101</name>
</gene>
<feature type="domain" description="Actin-like protein N-terminal" evidence="1">
    <location>
        <begin position="27"/>
        <end position="193"/>
    </location>
</feature>
<evidence type="ECO:0000313" key="3">
    <source>
        <dbReference type="Proteomes" id="UP000236726"/>
    </source>
</evidence>
<proteinExistence type="predicted"/>
<sequence>MNTKKFKTRTEFIKRKNISREDTWEVAIDLGYSSVKLFSPNIVAAFPSFAIKAHEDEIQFITKAPDEAIIYKDLETDETWLVGELAQSSLSINDTSNSANVLYSRDRYSDPMFKVITRVGLGIACTDNEYGEVGGKKVVIQTGLPEKYLGIDDTLLKEFLSGTHRFALKIGASNWKIFSIQVDPNDIFIMSQPKGTLFSVCVDNNGNLTETKDVLASSCVVFDPGFGTFDMFMIQNGRTVGGETFPDLGMRRVLEETSSLIQENFGVAIPVPAMQPFLSSGIIKKADRRTFKSVEYPFDRLLAKANNSVCNEAIERMINSIGFDNLVQFYKYIIITGGTSAAWEHNIKERFSALNSLKIINGNQNDNLSFIYSNVRGYYLYRHMMLSKNR</sequence>
<dbReference type="EMBL" id="FNUL01000012">
    <property type="protein sequence ID" value="SEF90810.1"/>
    <property type="molecule type" value="Genomic_DNA"/>
</dbReference>
<dbReference type="Gene3D" id="3.30.420.40">
    <property type="match status" value="2"/>
</dbReference>
<keyword evidence="3" id="KW-1185">Reference proteome</keyword>
<dbReference type="InterPro" id="IPR040607">
    <property type="entry name" value="ALP_N"/>
</dbReference>
<dbReference type="RefSeq" id="WP_103953150.1">
    <property type="nucleotide sequence ID" value="NZ_FNUL01000012.1"/>
</dbReference>
<dbReference type="Proteomes" id="UP000236726">
    <property type="component" value="Unassembled WGS sequence"/>
</dbReference>
<dbReference type="InterPro" id="IPR043129">
    <property type="entry name" value="ATPase_NBD"/>
</dbReference>
<evidence type="ECO:0000259" key="1">
    <source>
        <dbReference type="Pfam" id="PF17989"/>
    </source>
</evidence>
<dbReference type="AlphaFoldDB" id="A0A1H5VUA4"/>
<dbReference type="SUPFAM" id="SSF53067">
    <property type="entry name" value="Actin-like ATPase domain"/>
    <property type="match status" value="2"/>
</dbReference>
<name>A0A1H5VUA4_9FIRM</name>
<dbReference type="Pfam" id="PF17989">
    <property type="entry name" value="ALP_N"/>
    <property type="match status" value="1"/>
</dbReference>
<organism evidence="2 3">
    <name type="scientific">Lachnospira multipara</name>
    <dbReference type="NCBI Taxonomy" id="28051"/>
    <lineage>
        <taxon>Bacteria</taxon>
        <taxon>Bacillati</taxon>
        <taxon>Bacillota</taxon>
        <taxon>Clostridia</taxon>
        <taxon>Lachnospirales</taxon>
        <taxon>Lachnospiraceae</taxon>
        <taxon>Lachnospira</taxon>
    </lineage>
</organism>
<evidence type="ECO:0000313" key="2">
    <source>
        <dbReference type="EMBL" id="SEF90810.1"/>
    </source>
</evidence>
<reference evidence="2 3" key="1">
    <citation type="submission" date="2016-10" db="EMBL/GenBank/DDBJ databases">
        <authorList>
            <person name="de Groot N.N."/>
        </authorList>
    </citation>
    <scope>NUCLEOTIDE SEQUENCE [LARGE SCALE GENOMIC DNA]</scope>
    <source>
        <strain evidence="2 3">D15d</strain>
    </source>
</reference>
<protein>
    <recommendedName>
        <fullName evidence="1">Actin-like protein N-terminal domain-containing protein</fullName>
    </recommendedName>
</protein>